<feature type="region of interest" description="Disordered" evidence="1">
    <location>
        <begin position="24"/>
        <end position="73"/>
    </location>
</feature>
<organism evidence="2 3">
    <name type="scientific">Prorocentrum cordatum</name>
    <dbReference type="NCBI Taxonomy" id="2364126"/>
    <lineage>
        <taxon>Eukaryota</taxon>
        <taxon>Sar</taxon>
        <taxon>Alveolata</taxon>
        <taxon>Dinophyceae</taxon>
        <taxon>Prorocentrales</taxon>
        <taxon>Prorocentraceae</taxon>
        <taxon>Prorocentrum</taxon>
    </lineage>
</organism>
<keyword evidence="3" id="KW-1185">Reference proteome</keyword>
<gene>
    <name evidence="2" type="ORF">PCOR1329_LOCUS63527</name>
</gene>
<dbReference type="EMBL" id="CAUYUJ010018061">
    <property type="protein sequence ID" value="CAK0880370.1"/>
    <property type="molecule type" value="Genomic_DNA"/>
</dbReference>
<comment type="caution">
    <text evidence="2">The sequence shown here is derived from an EMBL/GenBank/DDBJ whole genome shotgun (WGS) entry which is preliminary data.</text>
</comment>
<protein>
    <submittedName>
        <fullName evidence="2">Uncharacterized protein</fullName>
    </submittedName>
</protein>
<evidence type="ECO:0000313" key="3">
    <source>
        <dbReference type="Proteomes" id="UP001189429"/>
    </source>
</evidence>
<sequence>ACNGLRAVPLPRWAGDAGRCCAPGPGSWRSSAPPGWRRSARCRARRGPPFPRSRAPTAARNPPWGSPRPCSTRRALSCRCERRSTLATSSRSS</sequence>
<feature type="non-terminal residue" evidence="2">
    <location>
        <position position="93"/>
    </location>
</feature>
<reference evidence="2" key="1">
    <citation type="submission" date="2023-10" db="EMBL/GenBank/DDBJ databases">
        <authorList>
            <person name="Chen Y."/>
            <person name="Shah S."/>
            <person name="Dougan E. K."/>
            <person name="Thang M."/>
            <person name="Chan C."/>
        </authorList>
    </citation>
    <scope>NUCLEOTIDE SEQUENCE [LARGE SCALE GENOMIC DNA]</scope>
</reference>
<evidence type="ECO:0000313" key="2">
    <source>
        <dbReference type="EMBL" id="CAK0880370.1"/>
    </source>
</evidence>
<dbReference type="Proteomes" id="UP001189429">
    <property type="component" value="Unassembled WGS sequence"/>
</dbReference>
<name>A0ABN9W2V0_9DINO</name>
<accession>A0ABN9W2V0</accession>
<proteinExistence type="predicted"/>
<evidence type="ECO:0000256" key="1">
    <source>
        <dbReference type="SAM" id="MobiDB-lite"/>
    </source>
</evidence>
<feature type="non-terminal residue" evidence="2">
    <location>
        <position position="1"/>
    </location>
</feature>